<evidence type="ECO:0000313" key="3">
    <source>
        <dbReference type="Proteomes" id="UP000050525"/>
    </source>
</evidence>
<accession>A0A151MI28</accession>
<dbReference type="SUPFAM" id="SSF55394">
    <property type="entry name" value="Bactericidal permeability-increasing protein, BPI"/>
    <property type="match status" value="1"/>
</dbReference>
<dbReference type="Pfam" id="PF02886">
    <property type="entry name" value="LBP_BPI_CETP_C"/>
    <property type="match status" value="1"/>
</dbReference>
<sequence length="483" mass="53649">MSKLLYVKDEDGKRKEMLNNHRNGRLLGLKMLRVLGLVLCGLLMPSEGLRVGSTIIPQSSYARACEESMSGLFESESRNITFPGLKFTSVFIKDLHVATIIIYPVKILCVPGVGVKVIFTAKLHVLGTCTSNILPGMVTISLKVRCIALVLLPQFSPLSNTIPINSSKCAVAFLNVTSSLPDVNAGVIASLQNSVTFEIQTKISKIFFRCLSLGHAKMLDDLMSALPVEKGKIRYVIQPLKVHNRTIEVPVLTEYETDSGEKILIPPEPDDDIKLPEYHETSEAIGQNVLTFILSRIVLPASLSIPCTPATFYETTTLENIITDLIVSKCSTCPVIYNSLIINMKVLKPLEVYLDVDVCNMNISLTLEIVTKHGNGSLIPLIKLEVRLALTAVLQVFSGKVWFITTLDRLHIRWISSIVGRVNVERLYPTLKVFILKIVIKLINFNLQKGKFPLHKWPGLKPKAAKCRFAKRCIVCYNHGKKG</sequence>
<dbReference type="Gene3D" id="3.15.20.10">
    <property type="entry name" value="Bactericidal permeability-increasing protein, domain 2"/>
    <property type="match status" value="1"/>
</dbReference>
<dbReference type="Proteomes" id="UP000050525">
    <property type="component" value="Unassembled WGS sequence"/>
</dbReference>
<dbReference type="GO" id="GO:0008289">
    <property type="term" value="F:lipid binding"/>
    <property type="evidence" value="ECO:0007669"/>
    <property type="project" value="InterPro"/>
</dbReference>
<protein>
    <recommendedName>
        <fullName evidence="1">Lipid-binding serum glycoprotein C-terminal domain-containing protein</fullName>
    </recommendedName>
</protein>
<dbReference type="STRING" id="8496.A0A151MI28"/>
<dbReference type="PANTHER" id="PTHR46019">
    <property type="entry name" value="BPI FOLD-CONTAINING FAMILY B MEMBER 4-RELATED"/>
    <property type="match status" value="1"/>
</dbReference>
<dbReference type="EMBL" id="AKHW03006102">
    <property type="protein sequence ID" value="KYO24185.1"/>
    <property type="molecule type" value="Genomic_DNA"/>
</dbReference>
<dbReference type="InterPro" id="IPR001124">
    <property type="entry name" value="Lipid-bd_serum_glycop_C"/>
</dbReference>
<evidence type="ECO:0000313" key="2">
    <source>
        <dbReference type="EMBL" id="KYO24185.1"/>
    </source>
</evidence>
<dbReference type="InterPro" id="IPR017943">
    <property type="entry name" value="Bactericidal_perm-incr_a/b_dom"/>
</dbReference>
<dbReference type="InterPro" id="IPR051660">
    <property type="entry name" value="BPI_fold-BPI/LBP"/>
</dbReference>
<dbReference type="AlphaFoldDB" id="A0A151MI28"/>
<proteinExistence type="predicted"/>
<organism evidence="2 3">
    <name type="scientific">Alligator mississippiensis</name>
    <name type="common">American alligator</name>
    <dbReference type="NCBI Taxonomy" id="8496"/>
    <lineage>
        <taxon>Eukaryota</taxon>
        <taxon>Metazoa</taxon>
        <taxon>Chordata</taxon>
        <taxon>Craniata</taxon>
        <taxon>Vertebrata</taxon>
        <taxon>Euteleostomi</taxon>
        <taxon>Archelosauria</taxon>
        <taxon>Archosauria</taxon>
        <taxon>Crocodylia</taxon>
        <taxon>Alligatoridae</taxon>
        <taxon>Alligatorinae</taxon>
        <taxon>Alligator</taxon>
    </lineage>
</organism>
<reference evidence="2 3" key="1">
    <citation type="journal article" date="2012" name="Genome Biol.">
        <title>Sequencing three crocodilian genomes to illuminate the evolution of archosaurs and amniotes.</title>
        <authorList>
            <person name="St John J.A."/>
            <person name="Braun E.L."/>
            <person name="Isberg S.R."/>
            <person name="Miles L.G."/>
            <person name="Chong A.Y."/>
            <person name="Gongora J."/>
            <person name="Dalzell P."/>
            <person name="Moran C."/>
            <person name="Bed'hom B."/>
            <person name="Abzhanov A."/>
            <person name="Burgess S.C."/>
            <person name="Cooksey A.M."/>
            <person name="Castoe T.A."/>
            <person name="Crawford N.G."/>
            <person name="Densmore L.D."/>
            <person name="Drew J.C."/>
            <person name="Edwards S.V."/>
            <person name="Faircloth B.C."/>
            <person name="Fujita M.K."/>
            <person name="Greenwold M.J."/>
            <person name="Hoffmann F.G."/>
            <person name="Howard J.M."/>
            <person name="Iguchi T."/>
            <person name="Janes D.E."/>
            <person name="Khan S.Y."/>
            <person name="Kohno S."/>
            <person name="de Koning A.J."/>
            <person name="Lance S.L."/>
            <person name="McCarthy F.M."/>
            <person name="McCormack J.E."/>
            <person name="Merchant M.E."/>
            <person name="Peterson D.G."/>
            <person name="Pollock D.D."/>
            <person name="Pourmand N."/>
            <person name="Raney B.J."/>
            <person name="Roessler K.A."/>
            <person name="Sanford J.R."/>
            <person name="Sawyer R.H."/>
            <person name="Schmidt C.J."/>
            <person name="Triplett E.W."/>
            <person name="Tuberville T.D."/>
            <person name="Venegas-Anaya M."/>
            <person name="Howard J.T."/>
            <person name="Jarvis E.D."/>
            <person name="Guillette L.J.Jr."/>
            <person name="Glenn T.C."/>
            <person name="Green R.E."/>
            <person name="Ray D.A."/>
        </authorList>
    </citation>
    <scope>NUCLEOTIDE SEQUENCE [LARGE SCALE GENOMIC DNA]</scope>
    <source>
        <strain evidence="2">KSC_2009_1</strain>
    </source>
</reference>
<name>A0A151MI28_ALLMI</name>
<gene>
    <name evidence="2" type="ORF">Y1Q_0020295</name>
</gene>
<dbReference type="PANTHER" id="PTHR46019:SF4">
    <property type="entry name" value="BPI FOLD-CONTAINING FAMILY B MEMBER 4"/>
    <property type="match status" value="1"/>
</dbReference>
<keyword evidence="3" id="KW-1185">Reference proteome</keyword>
<comment type="caution">
    <text evidence="2">The sequence shown here is derived from an EMBL/GenBank/DDBJ whole genome shotgun (WGS) entry which is preliminary data.</text>
</comment>
<feature type="domain" description="Lipid-binding serum glycoprotein C-terminal" evidence="1">
    <location>
        <begin position="339"/>
        <end position="453"/>
    </location>
</feature>
<evidence type="ECO:0000259" key="1">
    <source>
        <dbReference type="Pfam" id="PF02886"/>
    </source>
</evidence>